<feature type="region of interest" description="Disordered" evidence="1">
    <location>
        <begin position="1"/>
        <end position="34"/>
    </location>
</feature>
<evidence type="ECO:0000313" key="3">
    <source>
        <dbReference type="Proteomes" id="UP000681720"/>
    </source>
</evidence>
<evidence type="ECO:0000313" key="2">
    <source>
        <dbReference type="EMBL" id="CAF4168569.1"/>
    </source>
</evidence>
<reference evidence="2" key="1">
    <citation type="submission" date="2021-02" db="EMBL/GenBank/DDBJ databases">
        <authorList>
            <person name="Nowell W R."/>
        </authorList>
    </citation>
    <scope>NUCLEOTIDE SEQUENCE</scope>
</reference>
<dbReference type="AlphaFoldDB" id="A0A8S2RHG7"/>
<proteinExistence type="predicted"/>
<accession>A0A8S2RHG7</accession>
<dbReference type="Proteomes" id="UP000681720">
    <property type="component" value="Unassembled WGS sequence"/>
</dbReference>
<sequence length="34" mass="3324">MPTSAPITSTCGTDAPGWYNGAYPSTAGSTTTGT</sequence>
<feature type="compositionally biased region" description="Polar residues" evidence="1">
    <location>
        <begin position="1"/>
        <end position="12"/>
    </location>
</feature>
<organism evidence="2 3">
    <name type="scientific">Rotaria magnacalcarata</name>
    <dbReference type="NCBI Taxonomy" id="392030"/>
    <lineage>
        <taxon>Eukaryota</taxon>
        <taxon>Metazoa</taxon>
        <taxon>Spiralia</taxon>
        <taxon>Gnathifera</taxon>
        <taxon>Rotifera</taxon>
        <taxon>Eurotatoria</taxon>
        <taxon>Bdelloidea</taxon>
        <taxon>Philodinida</taxon>
        <taxon>Philodinidae</taxon>
        <taxon>Rotaria</taxon>
    </lineage>
</organism>
<dbReference type="EMBL" id="CAJOBJ010013057">
    <property type="protein sequence ID" value="CAF4168569.1"/>
    <property type="molecule type" value="Genomic_DNA"/>
</dbReference>
<gene>
    <name evidence="2" type="ORF">GIL414_LOCUS20257</name>
</gene>
<name>A0A8S2RHG7_9BILA</name>
<evidence type="ECO:0000256" key="1">
    <source>
        <dbReference type="SAM" id="MobiDB-lite"/>
    </source>
</evidence>
<comment type="caution">
    <text evidence="2">The sequence shown here is derived from an EMBL/GenBank/DDBJ whole genome shotgun (WGS) entry which is preliminary data.</text>
</comment>
<protein>
    <submittedName>
        <fullName evidence="2">Uncharacterized protein</fullName>
    </submittedName>
</protein>
<feature type="non-terminal residue" evidence="2">
    <location>
        <position position="34"/>
    </location>
</feature>